<sequence length="145" mass="15311">MNEQTIAGEAPPAAVVSCAEPGCIRYGNDHPLLDADDELFIHEAAHVLTPDYEIVVERLSDASQWRVDVAVHDTGFDLDTTAALAADIAALVHVAKSMNARGAARPVGASVTSGTGESARELVFESQNPLSDPERERVFAGESGL</sequence>
<name>A0A1H3PNM0_9MICO</name>
<accession>A0A1H3PNM0</accession>
<dbReference type="STRING" id="381665.SAMN05216554_1993"/>
<dbReference type="RefSeq" id="WP_092552628.1">
    <property type="nucleotide sequence ID" value="NZ_FNPZ01000002.1"/>
</dbReference>
<evidence type="ECO:0000256" key="1">
    <source>
        <dbReference type="SAM" id="MobiDB-lite"/>
    </source>
</evidence>
<protein>
    <submittedName>
        <fullName evidence="2">Uncharacterized protein</fullName>
    </submittedName>
</protein>
<dbReference type="Proteomes" id="UP000198891">
    <property type="component" value="Unassembled WGS sequence"/>
</dbReference>
<reference evidence="2 3" key="1">
    <citation type="submission" date="2016-10" db="EMBL/GenBank/DDBJ databases">
        <authorList>
            <person name="de Groot N.N."/>
        </authorList>
    </citation>
    <scope>NUCLEOTIDE SEQUENCE [LARGE SCALE GENOMIC DNA]</scope>
    <source>
        <strain evidence="2 3">CGMCC 4.3491</strain>
    </source>
</reference>
<keyword evidence="3" id="KW-1185">Reference proteome</keyword>
<evidence type="ECO:0000313" key="2">
    <source>
        <dbReference type="EMBL" id="SDZ02505.1"/>
    </source>
</evidence>
<proteinExistence type="predicted"/>
<gene>
    <name evidence="2" type="ORF">SAMN05216554_1993</name>
</gene>
<feature type="region of interest" description="Disordered" evidence="1">
    <location>
        <begin position="105"/>
        <end position="145"/>
    </location>
</feature>
<dbReference type="EMBL" id="FNPZ01000002">
    <property type="protein sequence ID" value="SDZ02505.1"/>
    <property type="molecule type" value="Genomic_DNA"/>
</dbReference>
<organism evidence="2 3">
    <name type="scientific">Herbiconiux ginsengi</name>
    <dbReference type="NCBI Taxonomy" id="381665"/>
    <lineage>
        <taxon>Bacteria</taxon>
        <taxon>Bacillati</taxon>
        <taxon>Actinomycetota</taxon>
        <taxon>Actinomycetes</taxon>
        <taxon>Micrococcales</taxon>
        <taxon>Microbacteriaceae</taxon>
        <taxon>Herbiconiux</taxon>
    </lineage>
</organism>
<dbReference type="AlphaFoldDB" id="A0A1H3PNM0"/>
<evidence type="ECO:0000313" key="3">
    <source>
        <dbReference type="Proteomes" id="UP000198891"/>
    </source>
</evidence>